<dbReference type="Proteomes" id="UP000097892">
    <property type="component" value="Segment"/>
</dbReference>
<keyword evidence="2" id="KW-1185">Reference proteome</keyword>
<dbReference type="GeneID" id="11464254"/>
<dbReference type="EMBL" id="FJ483967">
    <property type="protein sequence ID" value="AEV80884.1"/>
    <property type="molecule type" value="Genomic_DNA"/>
</dbReference>
<dbReference type="RefSeq" id="YP_004940195.1">
    <property type="nucleotide sequence ID" value="NC_016448.1"/>
</dbReference>
<dbReference type="InterPro" id="IPR003360">
    <property type="entry name" value="US22-like"/>
</dbReference>
<dbReference type="KEGG" id="vg:11464254"/>
<sequence length="293" mass="33301">MAWCGCWRLKPRKSVRLAWPRGRFLMLNKRWRSVKDNKTEEMRLAEYLCCPEELCFLGSVCTKAFLKHGESECPSEIYVGLSGRVYMYIDMLYSDALLVVAKDLAAFLKNGLKGCAFINVGSANMPSDFNCVSMTACANLDAFCAWRKSHLGQTMKLGDGTVFSVVSDSVMNWHERRRCTVDTGSFRMEPFGESSIEEEGRPIILFTDEYLRVYAKTLDGTILIASSMFEFVLRGLFRYRYDGIFYGNEKIRRLSRPPLCPNGLRHMCRSSVSSQLSNVSTSDITELPAMYIA</sequence>
<reference evidence="1" key="1">
    <citation type="submission" date="2011-12" db="EMBL/GenBank/DDBJ databases">
        <title>Comparative genomics of primate cytomegaloviruses.</title>
        <authorList>
            <person name="Davison A.J."/>
            <person name="Holton M."/>
            <person name="Dolan A."/>
            <person name="Dargan D.J."/>
            <person name="Gatherer D."/>
            <person name="Hayward G.S."/>
        </authorList>
    </citation>
    <scope>NUCLEOTIDE SEQUENCE [LARGE SCALE GENOMIC DNA]</scope>
    <source>
        <strain evidence="1">SqSHV</strain>
    </source>
</reference>
<dbReference type="OrthoDB" id="15014at10239"/>
<evidence type="ECO:0000313" key="1">
    <source>
        <dbReference type="EMBL" id="AEV80884.1"/>
    </source>
</evidence>
<gene>
    <name evidence="1" type="primary">UL23</name>
</gene>
<protein>
    <submittedName>
        <fullName evidence="1">Tegument protein UL23</fullName>
    </submittedName>
</protein>
<organism evidence="1 2">
    <name type="scientific">Saimiriine betaherpesvirus 4</name>
    <dbReference type="NCBI Taxonomy" id="1535247"/>
    <lineage>
        <taxon>Viruses</taxon>
        <taxon>Duplodnaviria</taxon>
        <taxon>Heunggongvirae</taxon>
        <taxon>Peploviricota</taxon>
        <taxon>Herviviricetes</taxon>
        <taxon>Herpesvirales</taxon>
        <taxon>Orthoherpesviridae</taxon>
        <taxon>Betaherpesvirinae</taxon>
        <taxon>Cytomegalovirus</taxon>
        <taxon>Cytomegalovirus saimiriinebeta4</taxon>
    </lineage>
</organism>
<name>G8XST7_9BETA</name>
<accession>G8XST7</accession>
<dbReference type="Pfam" id="PF02393">
    <property type="entry name" value="US22"/>
    <property type="match status" value="1"/>
</dbReference>
<proteinExistence type="predicted"/>
<evidence type="ECO:0000313" key="2">
    <source>
        <dbReference type="Proteomes" id="UP000097892"/>
    </source>
</evidence>